<dbReference type="InterPro" id="IPR011759">
    <property type="entry name" value="Cyt_c_oxidase_su2_TM_dom"/>
</dbReference>
<keyword evidence="4" id="KW-1133">Transmembrane helix</keyword>
<gene>
    <name evidence="6" type="ORF">J416_14607</name>
</gene>
<dbReference type="GO" id="GO:0022900">
    <property type="term" value="P:electron transport chain"/>
    <property type="evidence" value="ECO:0007669"/>
    <property type="project" value="InterPro"/>
</dbReference>
<evidence type="ECO:0000256" key="1">
    <source>
        <dbReference type="ARBA" id="ARBA00004141"/>
    </source>
</evidence>
<evidence type="ECO:0000256" key="3">
    <source>
        <dbReference type="ARBA" id="ARBA00023136"/>
    </source>
</evidence>
<sequence length="103" mass="11670">MKKLKKISLLFGLLMLPVVLAGCESNLIVFDPQGPVARNLSELIVYSIIFMLVIVIVVFILFGFIVWKYRAKPGDEDKEPEEEEGNHILEVIWFTIPVVIVIA</sequence>
<dbReference type="GO" id="GO:0016020">
    <property type="term" value="C:membrane"/>
    <property type="evidence" value="ECO:0007669"/>
    <property type="project" value="UniProtKB-SubCell"/>
</dbReference>
<feature type="domain" description="Cytochrome oxidase subunit II transmembrane region profile" evidence="5">
    <location>
        <begin position="21"/>
        <end position="103"/>
    </location>
</feature>
<dbReference type="SUPFAM" id="SSF81464">
    <property type="entry name" value="Cytochrome c oxidase subunit II-like, transmembrane region"/>
    <property type="match status" value="1"/>
</dbReference>
<keyword evidence="3 4" id="KW-0472">Membrane</keyword>
<dbReference type="Pfam" id="PF02790">
    <property type="entry name" value="COX2_TM"/>
    <property type="match status" value="1"/>
</dbReference>
<comment type="subcellular location">
    <subcellularLocation>
        <location evidence="1">Membrane</location>
        <topology evidence="1">Multi-pass membrane protein</topology>
    </subcellularLocation>
</comment>
<dbReference type="AlphaFoldDB" id="N4WR49"/>
<dbReference type="Gene3D" id="1.10.287.90">
    <property type="match status" value="1"/>
</dbReference>
<protein>
    <submittedName>
        <fullName evidence="6">Quinol oxidase AA3 subunit II</fullName>
    </submittedName>
</protein>
<evidence type="ECO:0000256" key="2">
    <source>
        <dbReference type="ARBA" id="ARBA00022692"/>
    </source>
</evidence>
<organism evidence="6 7">
    <name type="scientific">Gracilibacillus halophilus YIM-C55.5</name>
    <dbReference type="NCBI Taxonomy" id="1308866"/>
    <lineage>
        <taxon>Bacteria</taxon>
        <taxon>Bacillati</taxon>
        <taxon>Bacillota</taxon>
        <taxon>Bacilli</taxon>
        <taxon>Bacillales</taxon>
        <taxon>Bacillaceae</taxon>
        <taxon>Gracilibacillus</taxon>
    </lineage>
</organism>
<dbReference type="PROSITE" id="PS50999">
    <property type="entry name" value="COX2_TM"/>
    <property type="match status" value="1"/>
</dbReference>
<dbReference type="PATRIC" id="fig|1308866.3.peg.2941"/>
<dbReference type="EMBL" id="APML01000080">
    <property type="protein sequence ID" value="ENH95696.1"/>
    <property type="molecule type" value="Genomic_DNA"/>
</dbReference>
<name>N4WR49_9BACI</name>
<dbReference type="eggNOG" id="COG1622">
    <property type="taxonomic scope" value="Bacteria"/>
</dbReference>
<proteinExistence type="predicted"/>
<evidence type="ECO:0000313" key="7">
    <source>
        <dbReference type="Proteomes" id="UP000012283"/>
    </source>
</evidence>
<evidence type="ECO:0000256" key="4">
    <source>
        <dbReference type="SAM" id="Phobius"/>
    </source>
</evidence>
<feature type="transmembrane region" description="Helical" evidence="4">
    <location>
        <begin position="45"/>
        <end position="67"/>
    </location>
</feature>
<comment type="caution">
    <text evidence="6">The sequence shown here is derived from an EMBL/GenBank/DDBJ whole genome shotgun (WGS) entry which is preliminary data.</text>
</comment>
<accession>N4WR49</accession>
<keyword evidence="7" id="KW-1185">Reference proteome</keyword>
<evidence type="ECO:0000259" key="5">
    <source>
        <dbReference type="PROSITE" id="PS50999"/>
    </source>
</evidence>
<dbReference type="InterPro" id="IPR036257">
    <property type="entry name" value="Cyt_c_oxidase_su2_TM_sf"/>
</dbReference>
<dbReference type="RefSeq" id="WP_003474024.1">
    <property type="nucleotide sequence ID" value="NZ_APML01000080.1"/>
</dbReference>
<reference evidence="6 7" key="1">
    <citation type="submission" date="2013-03" db="EMBL/GenBank/DDBJ databases">
        <title>Draft genome sequence of Gracibacillus halophilus YIM-C55.5, a moderately halophilic and thermophilic organism from the Xiaochaidamu salt lake.</title>
        <authorList>
            <person name="Sugumar T."/>
            <person name="Polireddy D.R."/>
            <person name="Antony A."/>
            <person name="Madhava Y.R."/>
            <person name="Sivakumar N."/>
        </authorList>
    </citation>
    <scope>NUCLEOTIDE SEQUENCE [LARGE SCALE GENOMIC DNA]</scope>
    <source>
        <strain evidence="6 7">YIM-C55.5</strain>
    </source>
</reference>
<dbReference type="PROSITE" id="PS51257">
    <property type="entry name" value="PROKAR_LIPOPROTEIN"/>
    <property type="match status" value="1"/>
</dbReference>
<evidence type="ECO:0000313" key="6">
    <source>
        <dbReference type="EMBL" id="ENH95696.1"/>
    </source>
</evidence>
<dbReference type="Proteomes" id="UP000012283">
    <property type="component" value="Unassembled WGS sequence"/>
</dbReference>
<dbReference type="STRING" id="1308866.J416_14607"/>
<keyword evidence="2 4" id="KW-0812">Transmembrane</keyword>